<sequence>MTDNSILDQWKASFFMEDFLEKRMVTGMVTQINGEFEEVVPSSNPNSPTEVQEDSLYIHKDYSEVFTPITCLEKYTTLQAQDQDSCIDDQEVMFVNDLMTYKSHLPTLNPLLSRQKPHLVKDPLLDIKGQICNEANFFSTSFNFILFQPSTFPSEFEFLMSTSLKQEIDIPSLSEPKPSLNLMPEIIYYVNENEKLFKRDPPTKHGIDVEDIKCSSTEILTIHNQSEPLSSEPGDLELPLIQLNLISHHSSVNSLCAGFQTFSFPPLCKISLYTAEESAKKYCMLWQFESCRGSFSSFLLTVARVQEPNSQCSVTELTKIFSINEERLAINPIKAKWWEQVGLNLIMTETLEHLNTYLCHDNPSSNDTKMEICLPTKMLQLQCKYLIKSEIINSSYLPTNWIISRE</sequence>
<dbReference type="AlphaFoldDB" id="A0A8C0VWN4"/>
<reference evidence="1" key="1">
    <citation type="submission" date="2023-09" db="UniProtKB">
        <authorList>
            <consortium name="Ensembl"/>
        </authorList>
    </citation>
    <scope>IDENTIFICATION</scope>
</reference>
<dbReference type="PANTHER" id="PTHR35668:SF1">
    <property type="entry name" value="PROTEIN SHORTAGE IN CHIASMATA 1 ORTHOLOG"/>
    <property type="match status" value="1"/>
</dbReference>
<name>A0A8C0VWN4_CASCN</name>
<dbReference type="GO" id="GO:0016887">
    <property type="term" value="F:ATP hydrolysis activity"/>
    <property type="evidence" value="ECO:0007669"/>
    <property type="project" value="InterPro"/>
</dbReference>
<accession>A0A8C0VWN4</accession>
<dbReference type="GO" id="GO:0003697">
    <property type="term" value="F:single-stranded DNA binding"/>
    <property type="evidence" value="ECO:0007669"/>
    <property type="project" value="TreeGrafter"/>
</dbReference>
<dbReference type="Ensembl" id="ENSCCNT00000001804.1">
    <property type="protein sequence ID" value="ENSCCNP00000001365.1"/>
    <property type="gene ID" value="ENSCCNG00000001343.1"/>
</dbReference>
<dbReference type="GO" id="GO:0000794">
    <property type="term" value="C:condensed nuclear chromosome"/>
    <property type="evidence" value="ECO:0007669"/>
    <property type="project" value="InterPro"/>
</dbReference>
<dbReference type="GO" id="GO:0000712">
    <property type="term" value="P:resolution of meiotic recombination intermediates"/>
    <property type="evidence" value="ECO:0007669"/>
    <property type="project" value="InterPro"/>
</dbReference>
<dbReference type="InterPro" id="IPR039991">
    <property type="entry name" value="SHOC1"/>
</dbReference>
<dbReference type="PANTHER" id="PTHR35668">
    <property type="entry name" value="PROTEIN SHORTAGE IN CHIASMATA 1 ORTHOLOG"/>
    <property type="match status" value="1"/>
</dbReference>
<dbReference type="Pfam" id="PF17825">
    <property type="entry name" value="DUF5587"/>
    <property type="match status" value="2"/>
</dbReference>
<protein>
    <submittedName>
        <fullName evidence="1">Uncharacterized protein</fullName>
    </submittedName>
</protein>
<organism evidence="1">
    <name type="scientific">Castor canadensis</name>
    <name type="common">American beaver</name>
    <dbReference type="NCBI Taxonomy" id="51338"/>
    <lineage>
        <taxon>Eukaryota</taxon>
        <taxon>Metazoa</taxon>
        <taxon>Chordata</taxon>
        <taxon>Craniata</taxon>
        <taxon>Vertebrata</taxon>
        <taxon>Euteleostomi</taxon>
        <taxon>Mammalia</taxon>
        <taxon>Eutheria</taxon>
        <taxon>Euarchontoglires</taxon>
        <taxon>Glires</taxon>
        <taxon>Rodentia</taxon>
        <taxon>Castorimorpha</taxon>
        <taxon>Castoridae</taxon>
        <taxon>Castor</taxon>
    </lineage>
</organism>
<gene>
    <name evidence="1" type="primary">Shoc1</name>
</gene>
<proteinExistence type="predicted"/>
<evidence type="ECO:0000313" key="1">
    <source>
        <dbReference type="Ensembl" id="ENSCCNP00000001365.1"/>
    </source>
</evidence>